<protein>
    <submittedName>
        <fullName evidence="2">Uncharacterized protein</fullName>
    </submittedName>
</protein>
<evidence type="ECO:0000313" key="3">
    <source>
        <dbReference type="Proteomes" id="UP001066276"/>
    </source>
</evidence>
<reference evidence="2" key="1">
    <citation type="journal article" date="2022" name="bioRxiv">
        <title>Sequencing and chromosome-scale assembly of the giantPleurodeles waltlgenome.</title>
        <authorList>
            <person name="Brown T."/>
            <person name="Elewa A."/>
            <person name="Iarovenko S."/>
            <person name="Subramanian E."/>
            <person name="Araus A.J."/>
            <person name="Petzold A."/>
            <person name="Susuki M."/>
            <person name="Suzuki K.-i.T."/>
            <person name="Hayashi T."/>
            <person name="Toyoda A."/>
            <person name="Oliveira C."/>
            <person name="Osipova E."/>
            <person name="Leigh N.D."/>
            <person name="Simon A."/>
            <person name="Yun M.H."/>
        </authorList>
    </citation>
    <scope>NUCLEOTIDE SEQUENCE</scope>
    <source>
        <strain evidence="2">20211129_DDA</strain>
        <tissue evidence="2">Liver</tissue>
    </source>
</reference>
<feature type="signal peptide" evidence="1">
    <location>
        <begin position="1"/>
        <end position="18"/>
    </location>
</feature>
<proteinExistence type="predicted"/>
<keyword evidence="3" id="KW-1185">Reference proteome</keyword>
<accession>A0AAV7MR32</accession>
<comment type="caution">
    <text evidence="2">The sequence shown here is derived from an EMBL/GenBank/DDBJ whole genome shotgun (WGS) entry which is preliminary data.</text>
</comment>
<dbReference type="AlphaFoldDB" id="A0AAV7MR32"/>
<keyword evidence="1" id="KW-0732">Signal</keyword>
<evidence type="ECO:0000313" key="2">
    <source>
        <dbReference type="EMBL" id="KAJ1105534.1"/>
    </source>
</evidence>
<organism evidence="2 3">
    <name type="scientific">Pleurodeles waltl</name>
    <name type="common">Iberian ribbed newt</name>
    <dbReference type="NCBI Taxonomy" id="8319"/>
    <lineage>
        <taxon>Eukaryota</taxon>
        <taxon>Metazoa</taxon>
        <taxon>Chordata</taxon>
        <taxon>Craniata</taxon>
        <taxon>Vertebrata</taxon>
        <taxon>Euteleostomi</taxon>
        <taxon>Amphibia</taxon>
        <taxon>Batrachia</taxon>
        <taxon>Caudata</taxon>
        <taxon>Salamandroidea</taxon>
        <taxon>Salamandridae</taxon>
        <taxon>Pleurodelinae</taxon>
        <taxon>Pleurodeles</taxon>
    </lineage>
</organism>
<feature type="chain" id="PRO_5043552220" evidence="1">
    <location>
        <begin position="19"/>
        <end position="114"/>
    </location>
</feature>
<name>A0AAV7MR32_PLEWA</name>
<dbReference type="Proteomes" id="UP001066276">
    <property type="component" value="Chromosome 9"/>
</dbReference>
<sequence>MTCTSLGISLLLWLLINDDEVPGSLELGRLQGEEPTQAATSAHHQGRLAHHTLFPGPHQPATCCLFEAPEDIQDVQQQLQQEVVLTYTDRQSDLIGKAGLLSDSPWVILEDAVF</sequence>
<gene>
    <name evidence="2" type="ORF">NDU88_002939</name>
</gene>
<dbReference type="EMBL" id="JANPWB010000013">
    <property type="protein sequence ID" value="KAJ1105534.1"/>
    <property type="molecule type" value="Genomic_DNA"/>
</dbReference>
<evidence type="ECO:0000256" key="1">
    <source>
        <dbReference type="SAM" id="SignalP"/>
    </source>
</evidence>